<keyword evidence="1" id="KW-0472">Membrane</keyword>
<dbReference type="STRING" id="240015.ACP_3047"/>
<feature type="transmembrane region" description="Helical" evidence="1">
    <location>
        <begin position="6"/>
        <end position="28"/>
    </location>
</feature>
<protein>
    <submittedName>
        <fullName evidence="2">Uncharacterized protein</fullName>
    </submittedName>
</protein>
<accession>C1F4K4</accession>
<dbReference type="Proteomes" id="UP000002207">
    <property type="component" value="Chromosome"/>
</dbReference>
<dbReference type="KEGG" id="aca:ACP_3047"/>
<reference evidence="2 3" key="1">
    <citation type="journal article" date="2009" name="Appl. Environ. Microbiol.">
        <title>Three genomes from the phylum Acidobacteria provide insight into the lifestyles of these microorganisms in soils.</title>
        <authorList>
            <person name="Ward N.L."/>
            <person name="Challacombe J.F."/>
            <person name="Janssen P.H."/>
            <person name="Henrissat B."/>
            <person name="Coutinho P.M."/>
            <person name="Wu M."/>
            <person name="Xie G."/>
            <person name="Haft D.H."/>
            <person name="Sait M."/>
            <person name="Badger J."/>
            <person name="Barabote R.D."/>
            <person name="Bradley B."/>
            <person name="Brettin T.S."/>
            <person name="Brinkac L.M."/>
            <person name="Bruce D."/>
            <person name="Creasy T."/>
            <person name="Daugherty S.C."/>
            <person name="Davidsen T.M."/>
            <person name="DeBoy R.T."/>
            <person name="Detter J.C."/>
            <person name="Dodson R.J."/>
            <person name="Durkin A.S."/>
            <person name="Ganapathy A."/>
            <person name="Gwinn-Giglio M."/>
            <person name="Han C.S."/>
            <person name="Khouri H."/>
            <person name="Kiss H."/>
            <person name="Kothari S.P."/>
            <person name="Madupu R."/>
            <person name="Nelson K.E."/>
            <person name="Nelson W.C."/>
            <person name="Paulsen I."/>
            <person name="Penn K."/>
            <person name="Ren Q."/>
            <person name="Rosovitz M.J."/>
            <person name="Selengut J.D."/>
            <person name="Shrivastava S."/>
            <person name="Sullivan S.A."/>
            <person name="Tapia R."/>
            <person name="Thompson L.S."/>
            <person name="Watkins K.L."/>
            <person name="Yang Q."/>
            <person name="Yu C."/>
            <person name="Zafar N."/>
            <person name="Zhou L."/>
            <person name="Kuske C.R."/>
        </authorList>
    </citation>
    <scope>NUCLEOTIDE SEQUENCE [LARGE SCALE GENOMIC DNA]</scope>
    <source>
        <strain evidence="3">ATCC 51196 / DSM 11244 / BCRC 80197 / JCM 7670 / NBRC 15755 / NCIMB 13165 / 161</strain>
    </source>
</reference>
<dbReference type="EMBL" id="CP001472">
    <property type="protein sequence ID" value="ACO34394.1"/>
    <property type="molecule type" value="Genomic_DNA"/>
</dbReference>
<evidence type="ECO:0000256" key="1">
    <source>
        <dbReference type="SAM" id="Phobius"/>
    </source>
</evidence>
<gene>
    <name evidence="2" type="ordered locus">ACP_3047</name>
</gene>
<organism evidence="2 3">
    <name type="scientific">Acidobacterium capsulatum (strain ATCC 51196 / DSM 11244 / BCRC 80197 / JCM 7670 / NBRC 15755 / NCIMB 13165 / 161)</name>
    <dbReference type="NCBI Taxonomy" id="240015"/>
    <lineage>
        <taxon>Bacteria</taxon>
        <taxon>Pseudomonadati</taxon>
        <taxon>Acidobacteriota</taxon>
        <taxon>Terriglobia</taxon>
        <taxon>Terriglobales</taxon>
        <taxon>Acidobacteriaceae</taxon>
        <taxon>Acidobacterium</taxon>
    </lineage>
</organism>
<keyword evidence="1" id="KW-1133">Transmembrane helix</keyword>
<evidence type="ECO:0000313" key="3">
    <source>
        <dbReference type="Proteomes" id="UP000002207"/>
    </source>
</evidence>
<dbReference type="HOGENOM" id="CLU_2986001_0_0_0"/>
<dbReference type="AlphaFoldDB" id="C1F4K4"/>
<sequence>MTAIEIIGVILATSHVLTVGLIVLWFGLNKPKTLTLFRQRFRAALFPARARSTHSLR</sequence>
<proteinExistence type="predicted"/>
<keyword evidence="3" id="KW-1185">Reference proteome</keyword>
<dbReference type="InParanoid" id="C1F4K4"/>
<evidence type="ECO:0000313" key="2">
    <source>
        <dbReference type="EMBL" id="ACO34394.1"/>
    </source>
</evidence>
<dbReference type="RefSeq" id="WP_015898095.1">
    <property type="nucleotide sequence ID" value="NC_012483.1"/>
</dbReference>
<keyword evidence="1" id="KW-0812">Transmembrane</keyword>
<name>C1F4K4_ACIC5</name>